<proteinExistence type="predicted"/>
<dbReference type="InterPro" id="IPR037069">
    <property type="entry name" value="AcylCoA_DH/ox_N_sf"/>
</dbReference>
<dbReference type="Gene3D" id="2.40.110.10">
    <property type="entry name" value="Butyryl-CoA Dehydrogenase, subunit A, domain 2"/>
    <property type="match status" value="1"/>
</dbReference>
<dbReference type="Gene3D" id="1.10.540.10">
    <property type="entry name" value="Acyl-CoA dehydrogenase/oxidase, N-terminal domain"/>
    <property type="match status" value="1"/>
</dbReference>
<protein>
    <submittedName>
        <fullName evidence="2">Putative acyl-CoA dehydrogenase</fullName>
    </submittedName>
</protein>
<dbReference type="InterPro" id="IPR046373">
    <property type="entry name" value="Acyl-CoA_Oxase/DH_mid-dom_sf"/>
</dbReference>
<dbReference type="EMBL" id="CP002826">
    <property type="protein sequence ID" value="AEI05920.1"/>
    <property type="molecule type" value="Genomic_DNA"/>
</dbReference>
<dbReference type="SUPFAM" id="SSF56645">
    <property type="entry name" value="Acyl-CoA dehydrogenase NM domain-like"/>
    <property type="match status" value="1"/>
</dbReference>
<evidence type="ECO:0000259" key="1">
    <source>
        <dbReference type="Pfam" id="PF02771"/>
    </source>
</evidence>
<dbReference type="PANTHER" id="PTHR43884">
    <property type="entry name" value="ACYL-COA DEHYDROGENASE"/>
    <property type="match status" value="1"/>
</dbReference>
<dbReference type="OrthoDB" id="2564795at2"/>
<reference evidence="2 3" key="1">
    <citation type="journal article" date="2011" name="J. Bacteriol.">
        <title>Complete genome sequences of the chemolithoautotrophic Oligotropha carboxidovorans strains OM4 and OM5.</title>
        <authorList>
            <person name="Volland S."/>
            <person name="Rachinger M."/>
            <person name="Strittmatter A."/>
            <person name="Daniel R."/>
            <person name="Gottschalk G."/>
            <person name="Meyer O."/>
        </authorList>
    </citation>
    <scope>NUCLEOTIDE SEQUENCE [LARGE SCALE GENOMIC DNA]</scope>
    <source>
        <strain evidence="3">ATCC 49405 / DSM 1227 / KCTC 32145 / OM5</strain>
    </source>
</reference>
<dbReference type="GO" id="GO:0003995">
    <property type="term" value="F:acyl-CoA dehydrogenase activity"/>
    <property type="evidence" value="ECO:0007669"/>
    <property type="project" value="TreeGrafter"/>
</dbReference>
<dbReference type="RefSeq" id="WP_012564013.1">
    <property type="nucleotide sequence ID" value="NC_015684.1"/>
</dbReference>
<name>B6JFG7_AFIC5</name>
<dbReference type="InterPro" id="IPR009100">
    <property type="entry name" value="AcylCoA_DH/oxidase_NM_dom_sf"/>
</dbReference>
<dbReference type="eggNOG" id="COG1960">
    <property type="taxonomic scope" value="Bacteria"/>
</dbReference>
<dbReference type="AlphaFoldDB" id="B6JFG7"/>
<sequence>MTSEDIAVTYLTSDLGAWLDANAFHLDTAADTDASVLPKLAEGGLFRIGVPVQWGGSGGNVGEAAAAIAEVSARSLTAGFVFWGHRTFIEYLLQSPNAALREALLPDLLAGRVGGATGLSNAMKFLSGIEGLSVRAQRDGARLRLDGRLPWVTNLPTTGFHVAMAVEGADGAPAFLATLSSKDAGLSRSADLDLMAMRGSNTAALKIDSAHISESRIIHPNVAEWLPFVRPAFLSMQCAMAIGLARRSLEEAGSRLQNDRDILSEPVAALTADLKAAETAMHDGLNGSRFVEQPASLFRLRIRLTEIAVQAVQLELSASGGKAYLSEPGAGFQRRLREAAFIPVVTPSLVQLKLALRIQELPTAVGATA</sequence>
<dbReference type="KEGG" id="ocg:OCA5_c12020"/>
<dbReference type="KEGG" id="oca:OCAR_6878"/>
<dbReference type="Pfam" id="PF02771">
    <property type="entry name" value="Acyl-CoA_dh_N"/>
    <property type="match status" value="1"/>
</dbReference>
<evidence type="ECO:0000313" key="2">
    <source>
        <dbReference type="EMBL" id="AEI05920.1"/>
    </source>
</evidence>
<feature type="domain" description="Acyl-CoA dehydrogenase/oxidase N-terminal" evidence="1">
    <location>
        <begin position="25"/>
        <end position="111"/>
    </location>
</feature>
<accession>B6JFG7</accession>
<dbReference type="GO" id="GO:0050660">
    <property type="term" value="F:flavin adenine dinucleotide binding"/>
    <property type="evidence" value="ECO:0007669"/>
    <property type="project" value="InterPro"/>
</dbReference>
<dbReference type="Proteomes" id="UP000007730">
    <property type="component" value="Chromosome"/>
</dbReference>
<dbReference type="HOGENOM" id="CLU_063432_0_0_5"/>
<dbReference type="InterPro" id="IPR013786">
    <property type="entry name" value="AcylCoA_DH/ox_N"/>
</dbReference>
<evidence type="ECO:0000313" key="3">
    <source>
        <dbReference type="Proteomes" id="UP000007730"/>
    </source>
</evidence>
<dbReference type="PATRIC" id="fig|504832.7.peg.1277"/>
<dbReference type="STRING" id="504832.OCA5_c12020"/>
<keyword evidence="3" id="KW-1185">Reference proteome</keyword>
<dbReference type="PANTHER" id="PTHR43884:SF12">
    <property type="entry name" value="ISOVALERYL-COA DEHYDROGENASE, MITOCHONDRIAL-RELATED"/>
    <property type="match status" value="1"/>
</dbReference>
<organism evidence="2 3">
    <name type="scientific">Afipia carboxidovorans (strain ATCC 49405 / DSM 1227 / KCTC 32145 / OM5)</name>
    <name type="common">Oligotropha carboxidovorans</name>
    <dbReference type="NCBI Taxonomy" id="504832"/>
    <lineage>
        <taxon>Bacteria</taxon>
        <taxon>Pseudomonadati</taxon>
        <taxon>Pseudomonadota</taxon>
        <taxon>Alphaproteobacteria</taxon>
        <taxon>Hyphomicrobiales</taxon>
        <taxon>Nitrobacteraceae</taxon>
        <taxon>Afipia</taxon>
    </lineage>
</organism>
<gene>
    <name evidence="2" type="ordered locus">OCA5_c12020</name>
</gene>